<name>A0A2N4TZ47_9BURK</name>
<keyword evidence="2" id="KW-1185">Reference proteome</keyword>
<evidence type="ECO:0000313" key="2">
    <source>
        <dbReference type="Proteomes" id="UP000234190"/>
    </source>
</evidence>
<accession>A0A2N4TZ47</accession>
<dbReference type="Gene3D" id="3.40.50.300">
    <property type="entry name" value="P-loop containing nucleotide triphosphate hydrolases"/>
    <property type="match status" value="1"/>
</dbReference>
<dbReference type="EMBL" id="PDNW01000030">
    <property type="protein sequence ID" value="PLC48040.1"/>
    <property type="molecule type" value="Genomic_DNA"/>
</dbReference>
<dbReference type="AlphaFoldDB" id="A0A2N4TZ47"/>
<proteinExistence type="predicted"/>
<reference evidence="1 2" key="1">
    <citation type="submission" date="2017-10" db="EMBL/GenBank/DDBJ databases">
        <title>Two draft genome sequences of Pusillimonas sp. strains isolated from a nitrate- and radionuclide-contaminated groundwater in Russia.</title>
        <authorList>
            <person name="Grouzdev D.S."/>
            <person name="Tourova T.P."/>
            <person name="Goeva M.A."/>
            <person name="Babich T.L."/>
            <person name="Sokolova D.S."/>
            <person name="Abdullin R."/>
            <person name="Poltaraus A.B."/>
            <person name="Toshchakov S.V."/>
            <person name="Nazina T.N."/>
        </authorList>
    </citation>
    <scope>NUCLEOTIDE SEQUENCE [LARGE SCALE GENOMIC DNA]</scope>
    <source>
        <strain evidence="1 2">JR1/69-3-13</strain>
    </source>
</reference>
<dbReference type="RefSeq" id="WP_102075781.1">
    <property type="nucleotide sequence ID" value="NZ_PDNW01000030.1"/>
</dbReference>
<evidence type="ECO:0000313" key="1">
    <source>
        <dbReference type="EMBL" id="PLC48040.1"/>
    </source>
</evidence>
<dbReference type="SUPFAM" id="SSF52540">
    <property type="entry name" value="P-loop containing nucleoside triphosphate hydrolases"/>
    <property type="match status" value="1"/>
</dbReference>
<organism evidence="1 2">
    <name type="scientific">Pollutimonas subterranea</name>
    <dbReference type="NCBI Taxonomy" id="2045210"/>
    <lineage>
        <taxon>Bacteria</taxon>
        <taxon>Pseudomonadati</taxon>
        <taxon>Pseudomonadota</taxon>
        <taxon>Betaproteobacteria</taxon>
        <taxon>Burkholderiales</taxon>
        <taxon>Alcaligenaceae</taxon>
        <taxon>Pollutimonas</taxon>
    </lineage>
</organism>
<evidence type="ECO:0008006" key="3">
    <source>
        <dbReference type="Google" id="ProtNLM"/>
    </source>
</evidence>
<dbReference type="InterPro" id="IPR027417">
    <property type="entry name" value="P-loop_NTPase"/>
</dbReference>
<dbReference type="Pfam" id="PF13481">
    <property type="entry name" value="AAA_25"/>
    <property type="match status" value="1"/>
</dbReference>
<comment type="caution">
    <text evidence="1">The sequence shown here is derived from an EMBL/GenBank/DDBJ whole genome shotgun (WGS) entry which is preliminary data.</text>
</comment>
<dbReference type="OrthoDB" id="5959484at2"/>
<protein>
    <recommendedName>
        <fullName evidence="3">AAA domain-containing protein</fullName>
    </recommendedName>
</protein>
<gene>
    <name evidence="1" type="ORF">CR159_20365</name>
</gene>
<dbReference type="Proteomes" id="UP000234190">
    <property type="component" value="Unassembled WGS sequence"/>
</dbReference>
<sequence>MDIRPTPDTAAMVSALNVLFEPTDIIELRAFAKGRKRTDAGYFDADHREELAAHAARLNNTGAAVYITLNSIDPQLLGRYCNRVQEFADATATDANVTRRRWLLVDLDPKRPKNTAATNEQVAKAKALASEIYAFLRESGWPSPIVAESGNGFHLLFRLDMANDDAARELIKGALIGLAAMFDTADVQIDTAVFNAGRITKLYGTVATKGDHTELAPWRLSQLVKVPAREAVVTPEQLQALHVVKQPGQQPTHASQPYTGRFSLPDFLNRLGIDYEHDRHDGRDRYKLEHCPFNAEHGKGEAAIFQNANGALGFKCQHNTCAGHGWQDVRALLDGPKETRQPPAMDFTGLTAGKGQGSAPQADTPRFNLAERTAARLFKGTPPAQQWLVEGIYPLGKVALLASPPGVGKSFLALDLARKAAGRYSSDFPAVSFGGIVRGYGRTIYVSAEDDEPELHRRLYSLMAGDAMPDRLHVLSLPDVGHFGVIETDPHTRDLRPTAAWLALTEEIRELADVRLIVLDTLQALSTGDTNDAAAVQPLMNQCSQLAAATGATVLLLHHVAKGSTKEIKTALDAAEAIRGSGGITGSARTAYVLWPPSDGGRKICETLNEPYTEGAIAIGLVAKANGAARRDRSFFLRDSTGLLRDVTQRYQSLIGDDAESLQAELLAAIGSAWQQGAPFAASHGTNGLHTRRFELPEPFHDKPRPWFDEQIGAMFTAKQIKRAKQGRGFNLAPFEAVETPEELAA</sequence>